<dbReference type="OrthoDB" id="705638at2"/>
<gene>
    <name evidence="1" type="ORF">SAMN05444362_11036</name>
</gene>
<accession>A0A1M5EHV0</accession>
<dbReference type="InterPro" id="IPR025348">
    <property type="entry name" value="DUF4252"/>
</dbReference>
<dbReference type="Pfam" id="PF14060">
    <property type="entry name" value="DUF4252"/>
    <property type="match status" value="1"/>
</dbReference>
<protein>
    <recommendedName>
        <fullName evidence="3">DUF4252 domain-containing protein</fullName>
    </recommendedName>
</protein>
<organism evidence="1 2">
    <name type="scientific">Dysgonomonas macrotermitis</name>
    <dbReference type="NCBI Taxonomy" id="1346286"/>
    <lineage>
        <taxon>Bacteria</taxon>
        <taxon>Pseudomonadati</taxon>
        <taxon>Bacteroidota</taxon>
        <taxon>Bacteroidia</taxon>
        <taxon>Bacteroidales</taxon>
        <taxon>Dysgonomonadaceae</taxon>
        <taxon>Dysgonomonas</taxon>
    </lineage>
</organism>
<evidence type="ECO:0000313" key="2">
    <source>
        <dbReference type="Proteomes" id="UP000184480"/>
    </source>
</evidence>
<dbReference type="RefSeq" id="WP_062182251.1">
    <property type="nucleotide sequence ID" value="NZ_BBXL01000016.1"/>
</dbReference>
<dbReference type="EMBL" id="FQUC01000010">
    <property type="protein sequence ID" value="SHF78622.1"/>
    <property type="molecule type" value="Genomic_DNA"/>
</dbReference>
<reference evidence="2" key="1">
    <citation type="submission" date="2016-11" db="EMBL/GenBank/DDBJ databases">
        <authorList>
            <person name="Varghese N."/>
            <person name="Submissions S."/>
        </authorList>
    </citation>
    <scope>NUCLEOTIDE SEQUENCE [LARGE SCALE GENOMIC DNA]</scope>
    <source>
        <strain evidence="2">DSM 27370</strain>
    </source>
</reference>
<name>A0A1M5EHV0_9BACT</name>
<keyword evidence="2" id="KW-1185">Reference proteome</keyword>
<dbReference type="AlphaFoldDB" id="A0A1M5EHV0"/>
<dbReference type="STRING" id="1346286.SAMN05444362_11036"/>
<evidence type="ECO:0000313" key="1">
    <source>
        <dbReference type="EMBL" id="SHF78622.1"/>
    </source>
</evidence>
<dbReference type="Proteomes" id="UP000184480">
    <property type="component" value="Unassembled WGS sequence"/>
</dbReference>
<evidence type="ECO:0008006" key="3">
    <source>
        <dbReference type="Google" id="ProtNLM"/>
    </source>
</evidence>
<sequence length="235" mass="26234">MKKWVVILVLLVLGISPQYAQNKVKIDVNLSKISEEVALGLEGLKEDMAGLQAELEGLNIDGLITLNLDTDENYYSYSYNIGDQKDNQSKASSSNQNRDVFHDLANTKGIEVVYITKSMLGMMNNMDMPGVNIGKIAGKLETLQVYSAEGRSASNTLRATTDRLVRSGNYETLMLVKDEDSKTAFYLKKNSNDKKSELLMLTEDGSEVSVIRFLGEFSLKDIQNLTKEQTKKNKK</sequence>
<proteinExistence type="predicted"/>